<accession>A0ABU9T4U5</accession>
<keyword evidence="1" id="KW-0813">Transport</keyword>
<dbReference type="PRINTS" id="PR00604">
    <property type="entry name" value="CYTCHRMECIAB"/>
</dbReference>
<dbReference type="SUPFAM" id="SSF46626">
    <property type="entry name" value="Cytochrome c"/>
    <property type="match status" value="1"/>
</dbReference>
<evidence type="ECO:0000256" key="7">
    <source>
        <dbReference type="SAM" id="SignalP"/>
    </source>
</evidence>
<proteinExistence type="predicted"/>
<dbReference type="InterPro" id="IPR002327">
    <property type="entry name" value="Cyt_c_1A/1B"/>
</dbReference>
<dbReference type="InterPro" id="IPR036909">
    <property type="entry name" value="Cyt_c-like_dom_sf"/>
</dbReference>
<feature type="signal peptide" evidence="7">
    <location>
        <begin position="1"/>
        <end position="22"/>
    </location>
</feature>
<evidence type="ECO:0000313" key="9">
    <source>
        <dbReference type="EMBL" id="MEM5501151.1"/>
    </source>
</evidence>
<evidence type="ECO:0000256" key="5">
    <source>
        <dbReference type="ARBA" id="ARBA00023004"/>
    </source>
</evidence>
<keyword evidence="10" id="KW-1185">Reference proteome</keyword>
<evidence type="ECO:0000313" key="10">
    <source>
        <dbReference type="Proteomes" id="UP001477870"/>
    </source>
</evidence>
<feature type="domain" description="Cytochrome c" evidence="8">
    <location>
        <begin position="25"/>
        <end position="127"/>
    </location>
</feature>
<keyword evidence="7" id="KW-0732">Signal</keyword>
<evidence type="ECO:0000256" key="1">
    <source>
        <dbReference type="ARBA" id="ARBA00022448"/>
    </source>
</evidence>
<evidence type="ECO:0000256" key="4">
    <source>
        <dbReference type="ARBA" id="ARBA00022982"/>
    </source>
</evidence>
<reference evidence="9 10" key="1">
    <citation type="submission" date="2024-03" db="EMBL/GenBank/DDBJ databases">
        <title>Community enrichment and isolation of bacterial strains for fucoidan degradation.</title>
        <authorList>
            <person name="Sichert A."/>
        </authorList>
    </citation>
    <scope>NUCLEOTIDE SEQUENCE [LARGE SCALE GENOMIC DNA]</scope>
    <source>
        <strain evidence="9 10">AS62</strain>
    </source>
</reference>
<evidence type="ECO:0000256" key="2">
    <source>
        <dbReference type="ARBA" id="ARBA00022617"/>
    </source>
</evidence>
<sequence>MNGLKQFIGAAALCLVAGQTFAAEGDADAGAKVFKKCAACHKVDEAKNKVGPHLVGIVDRAVASIEGYKYSSAMTAFGEGEKTWDEATLREYLANPRAAVKGTRMAFVGLKKEEDLDNIIAYLKTFPAE</sequence>
<keyword evidence="2 6" id="KW-0349">Heme</keyword>
<gene>
    <name evidence="9" type="ORF">WNY59_06075</name>
</gene>
<feature type="chain" id="PRO_5047457309" evidence="7">
    <location>
        <begin position="23"/>
        <end position="129"/>
    </location>
</feature>
<comment type="caution">
    <text evidence="9">The sequence shown here is derived from an EMBL/GenBank/DDBJ whole genome shotgun (WGS) entry which is preliminary data.</text>
</comment>
<keyword evidence="5 6" id="KW-0408">Iron</keyword>
<dbReference type="Proteomes" id="UP001477870">
    <property type="component" value="Unassembled WGS sequence"/>
</dbReference>
<name>A0ABU9T4U5_9HYPH</name>
<dbReference type="RefSeq" id="WP_035267278.1">
    <property type="nucleotide sequence ID" value="NZ_JBBMQO010000003.1"/>
</dbReference>
<dbReference type="Gene3D" id="1.10.760.10">
    <property type="entry name" value="Cytochrome c-like domain"/>
    <property type="match status" value="1"/>
</dbReference>
<dbReference type="InterPro" id="IPR009056">
    <property type="entry name" value="Cyt_c-like_dom"/>
</dbReference>
<keyword evidence="4" id="KW-0249">Electron transport</keyword>
<organism evidence="9 10">
    <name type="scientific">Ahrensia kielensis</name>
    <dbReference type="NCBI Taxonomy" id="76980"/>
    <lineage>
        <taxon>Bacteria</taxon>
        <taxon>Pseudomonadati</taxon>
        <taxon>Pseudomonadota</taxon>
        <taxon>Alphaproteobacteria</taxon>
        <taxon>Hyphomicrobiales</taxon>
        <taxon>Ahrensiaceae</taxon>
        <taxon>Ahrensia</taxon>
    </lineage>
</organism>
<dbReference type="Pfam" id="PF00034">
    <property type="entry name" value="Cytochrom_C"/>
    <property type="match status" value="1"/>
</dbReference>
<dbReference type="PROSITE" id="PS51007">
    <property type="entry name" value="CYTC"/>
    <property type="match status" value="1"/>
</dbReference>
<evidence type="ECO:0000256" key="6">
    <source>
        <dbReference type="PROSITE-ProRule" id="PRU00433"/>
    </source>
</evidence>
<evidence type="ECO:0000259" key="8">
    <source>
        <dbReference type="PROSITE" id="PS51007"/>
    </source>
</evidence>
<protein>
    <submittedName>
        <fullName evidence="9">Cytochrome c family protein</fullName>
    </submittedName>
</protein>
<dbReference type="PANTHER" id="PTHR11961">
    <property type="entry name" value="CYTOCHROME C"/>
    <property type="match status" value="1"/>
</dbReference>
<evidence type="ECO:0000256" key="3">
    <source>
        <dbReference type="ARBA" id="ARBA00022723"/>
    </source>
</evidence>
<keyword evidence="3 6" id="KW-0479">Metal-binding</keyword>
<dbReference type="EMBL" id="JBBMQO010000003">
    <property type="protein sequence ID" value="MEM5501151.1"/>
    <property type="molecule type" value="Genomic_DNA"/>
</dbReference>